<accession>A0A1G8YNG6</accession>
<proteinExistence type="predicted"/>
<gene>
    <name evidence="1" type="ORF">SAMN05428953_11133</name>
</gene>
<evidence type="ECO:0008006" key="3">
    <source>
        <dbReference type="Google" id="ProtNLM"/>
    </source>
</evidence>
<organism evidence="1 2">
    <name type="scientific">Mesorhizobium muleiense</name>
    <dbReference type="NCBI Taxonomy" id="1004279"/>
    <lineage>
        <taxon>Bacteria</taxon>
        <taxon>Pseudomonadati</taxon>
        <taxon>Pseudomonadota</taxon>
        <taxon>Alphaproteobacteria</taxon>
        <taxon>Hyphomicrobiales</taxon>
        <taxon>Phyllobacteriaceae</taxon>
        <taxon>Mesorhizobium</taxon>
    </lineage>
</organism>
<reference evidence="2" key="1">
    <citation type="submission" date="2016-10" db="EMBL/GenBank/DDBJ databases">
        <authorList>
            <person name="Varghese N."/>
            <person name="Submissions S."/>
        </authorList>
    </citation>
    <scope>NUCLEOTIDE SEQUENCE [LARGE SCALE GENOMIC DNA]</scope>
    <source>
        <strain evidence="2">CGMCC 1.11022</strain>
    </source>
</reference>
<sequence length="255" mass="28935">MTMDYVARFVETALDEQGDIATRDYLRLFGDAVARHVPPYFLADYGNSFRSHIENPVWVLQSLVSNAIKEGEGSRDLAKIANACTSAGLVDDLSQHVEDEAGHCRMYLRLADLVFPDALPDNVRGAVETQFPPMQHSQVEAASLETWRVLDYLIQVNLGEVRTRIHQKLLEPVLEAYCPHRNLDMLGRTLCKLSGDECSHIRYTARRIGELSKEFASTRVEELFWQRLLQFTAYTERELGSQRAGGFATSLVRDR</sequence>
<keyword evidence="2" id="KW-1185">Reference proteome</keyword>
<dbReference type="AlphaFoldDB" id="A0A1G8YNG6"/>
<evidence type="ECO:0000313" key="2">
    <source>
        <dbReference type="Proteomes" id="UP000198894"/>
    </source>
</evidence>
<name>A0A1G8YNG6_9HYPH</name>
<dbReference type="EMBL" id="FNEE01000011">
    <property type="protein sequence ID" value="SDK04389.1"/>
    <property type="molecule type" value="Genomic_DNA"/>
</dbReference>
<evidence type="ECO:0000313" key="1">
    <source>
        <dbReference type="EMBL" id="SDK04389.1"/>
    </source>
</evidence>
<dbReference type="Proteomes" id="UP000198894">
    <property type="component" value="Unassembled WGS sequence"/>
</dbReference>
<protein>
    <recommendedName>
        <fullName evidence="3">p-aminobenzoate N-oxygenase AurF</fullName>
    </recommendedName>
</protein>